<reference evidence="1" key="1">
    <citation type="submission" date="2021-06" db="EMBL/GenBank/DDBJ databases">
        <authorList>
            <person name="Hodson N. C."/>
            <person name="Mongue J. A."/>
            <person name="Jaron S. K."/>
        </authorList>
    </citation>
    <scope>NUCLEOTIDE SEQUENCE</scope>
</reference>
<dbReference type="EMBL" id="CAJVCH010566629">
    <property type="protein sequence ID" value="CAG7832727.1"/>
    <property type="molecule type" value="Genomic_DNA"/>
</dbReference>
<protein>
    <submittedName>
        <fullName evidence="1">Uncharacterized protein</fullName>
    </submittedName>
</protein>
<gene>
    <name evidence="1" type="ORF">AFUS01_LOCUS42398</name>
</gene>
<sequence>RCWTTQERDFSNFLTIGENSKTTELQGVKQMENPMAKII</sequence>
<proteinExistence type="predicted"/>
<dbReference type="AlphaFoldDB" id="A0A8J2LC27"/>
<keyword evidence="2" id="KW-1185">Reference proteome</keyword>
<organism evidence="1 2">
    <name type="scientific">Allacma fusca</name>
    <dbReference type="NCBI Taxonomy" id="39272"/>
    <lineage>
        <taxon>Eukaryota</taxon>
        <taxon>Metazoa</taxon>
        <taxon>Ecdysozoa</taxon>
        <taxon>Arthropoda</taxon>
        <taxon>Hexapoda</taxon>
        <taxon>Collembola</taxon>
        <taxon>Symphypleona</taxon>
        <taxon>Sminthuridae</taxon>
        <taxon>Allacma</taxon>
    </lineage>
</organism>
<accession>A0A8J2LC27</accession>
<evidence type="ECO:0000313" key="2">
    <source>
        <dbReference type="Proteomes" id="UP000708208"/>
    </source>
</evidence>
<name>A0A8J2LC27_9HEXA</name>
<dbReference type="Proteomes" id="UP000708208">
    <property type="component" value="Unassembled WGS sequence"/>
</dbReference>
<feature type="non-terminal residue" evidence="1">
    <location>
        <position position="1"/>
    </location>
</feature>
<comment type="caution">
    <text evidence="1">The sequence shown here is derived from an EMBL/GenBank/DDBJ whole genome shotgun (WGS) entry which is preliminary data.</text>
</comment>
<evidence type="ECO:0000313" key="1">
    <source>
        <dbReference type="EMBL" id="CAG7832727.1"/>
    </source>
</evidence>